<keyword evidence="4" id="KW-1185">Reference proteome</keyword>
<dbReference type="InterPro" id="IPR011049">
    <property type="entry name" value="Serralysin-like_metalloprot_C"/>
</dbReference>
<evidence type="ECO:0000313" key="3">
    <source>
        <dbReference type="EMBL" id="QWK92913.1"/>
    </source>
</evidence>
<comment type="subcellular location">
    <subcellularLocation>
        <location evidence="1">Secreted</location>
    </subcellularLocation>
</comment>
<dbReference type="KEGG" id="gfu:KM031_20200"/>
<dbReference type="SUPFAM" id="SSF51120">
    <property type="entry name" value="beta-Roll"/>
    <property type="match status" value="1"/>
</dbReference>
<dbReference type="PROSITE" id="PS00330">
    <property type="entry name" value="HEMOLYSIN_CALCIUM"/>
    <property type="match status" value="2"/>
</dbReference>
<accession>A0A975PBZ0</accession>
<sequence>MTTFTYEGYIATFRPDGSVSKVADASMGIVASGSNSTIRYTRTYTNGEPDEYIYLESQLQTLRIGGDNIPLYTIANLDAETEQLSWSGGVSNILSVELGGGKTFLTQISGNAIPDIDSAADMNYFIKSVHRVQLLDWGFYGPNMDIPLSRIGVPSITQNDRITGDKYANNLSGGAGNDRISGAGGNDQLSGGRGNDVLVGGVGNDQLTGSAGNDRLIGGKGRDTLVGGTGHDSFVFQDNCGTDRIIDFESTNLREKIDLTDVLEIKSYRDLMNNHLTMKGGNTIIDDDSGTRIIVQGVNIDDLGRNDFIF</sequence>
<geneLocation type="plasmid" evidence="3 4">
    <name>p3</name>
</geneLocation>
<dbReference type="PANTHER" id="PTHR38340:SF1">
    <property type="entry name" value="S-LAYER PROTEIN"/>
    <property type="match status" value="1"/>
</dbReference>
<evidence type="ECO:0000256" key="2">
    <source>
        <dbReference type="ARBA" id="ARBA00022525"/>
    </source>
</evidence>
<dbReference type="GO" id="GO:0005509">
    <property type="term" value="F:calcium ion binding"/>
    <property type="evidence" value="ECO:0007669"/>
    <property type="project" value="InterPro"/>
</dbReference>
<evidence type="ECO:0000313" key="4">
    <source>
        <dbReference type="Proteomes" id="UP000679352"/>
    </source>
</evidence>
<dbReference type="EMBL" id="CP076364">
    <property type="protein sequence ID" value="QWK92913.1"/>
    <property type="molecule type" value="Genomic_DNA"/>
</dbReference>
<dbReference type="Pfam" id="PF00353">
    <property type="entry name" value="HemolysinCabind"/>
    <property type="match status" value="2"/>
</dbReference>
<dbReference type="AlphaFoldDB" id="A0A975PBZ0"/>
<dbReference type="Gene3D" id="2.150.10.10">
    <property type="entry name" value="Serralysin-like metalloprotease, C-terminal"/>
    <property type="match status" value="1"/>
</dbReference>
<proteinExistence type="predicted"/>
<dbReference type="PRINTS" id="PR00313">
    <property type="entry name" value="CABNDNGRPT"/>
</dbReference>
<dbReference type="GO" id="GO:0005576">
    <property type="term" value="C:extracellular region"/>
    <property type="evidence" value="ECO:0007669"/>
    <property type="project" value="UniProtKB-SubCell"/>
</dbReference>
<dbReference type="Proteomes" id="UP000679352">
    <property type="component" value="Plasmid p3"/>
</dbReference>
<dbReference type="InterPro" id="IPR018511">
    <property type="entry name" value="Hemolysin-typ_Ca-bd_CS"/>
</dbReference>
<gene>
    <name evidence="3" type="ORF">KM031_20200</name>
</gene>
<keyword evidence="3" id="KW-0614">Plasmid</keyword>
<dbReference type="InterPro" id="IPR001343">
    <property type="entry name" value="Hemolysn_Ca-bd"/>
</dbReference>
<protein>
    <recommendedName>
        <fullName evidence="5">Calcium-binding protein</fullName>
    </recommendedName>
</protein>
<evidence type="ECO:0008006" key="5">
    <source>
        <dbReference type="Google" id="ProtNLM"/>
    </source>
</evidence>
<organism evidence="3 4">
    <name type="scientific">Gemmobacter fulvus</name>
    <dbReference type="NCBI Taxonomy" id="2840474"/>
    <lineage>
        <taxon>Bacteria</taxon>
        <taxon>Pseudomonadati</taxon>
        <taxon>Pseudomonadota</taxon>
        <taxon>Alphaproteobacteria</taxon>
        <taxon>Rhodobacterales</taxon>
        <taxon>Paracoccaceae</taxon>
        <taxon>Gemmobacter</taxon>
    </lineage>
</organism>
<dbReference type="PANTHER" id="PTHR38340">
    <property type="entry name" value="S-LAYER PROTEIN"/>
    <property type="match status" value="1"/>
</dbReference>
<reference evidence="3" key="1">
    <citation type="submission" date="2021-06" db="EMBL/GenBank/DDBJ databases">
        <authorList>
            <person name="Lee C.-S."/>
            <person name="Jin L."/>
        </authorList>
    </citation>
    <scope>NUCLEOTIDE SEQUENCE</scope>
    <source>
        <strain evidence="3">Con5</strain>
        <plasmid evidence="3">p3</plasmid>
    </source>
</reference>
<dbReference type="RefSeq" id="WP_215507207.1">
    <property type="nucleotide sequence ID" value="NZ_CP076364.1"/>
</dbReference>
<keyword evidence="2" id="KW-0964">Secreted</keyword>
<evidence type="ECO:0000256" key="1">
    <source>
        <dbReference type="ARBA" id="ARBA00004613"/>
    </source>
</evidence>
<dbReference type="InterPro" id="IPR050557">
    <property type="entry name" value="RTX_toxin/Mannuronan_C5-epim"/>
</dbReference>
<name>A0A975PBZ0_9RHOB</name>